<dbReference type="EMBL" id="KN847562">
    <property type="protein sequence ID" value="KIW00566.1"/>
    <property type="molecule type" value="Genomic_DNA"/>
</dbReference>
<evidence type="ECO:0000256" key="2">
    <source>
        <dbReference type="ARBA" id="ARBA00038334"/>
    </source>
</evidence>
<accession>A0A0D1XEG6</accession>
<protein>
    <recommendedName>
        <fullName evidence="3">AB hydrolase-1 domain-containing protein</fullName>
    </recommendedName>
</protein>
<sequence>MRLINKHVLHDLYRSDQTTSTIFTKQHLSRLAFSSIDFYVILDNPTWSYNDHPFMPLSPSRGLLIRSSFRTKAPIMAHSSTSASTRTSPLPPLPLPDGIASNYVSCPIVDLTFHYLEAGYDPSRSKPLILLLHGYPELAFSWRKIMPALASAGYHVVAPDQRGFGRTTGWDDRPYAECDLSGFTMTRLVRDIVVFVSALGHREVHCVVGHDFGAVSAGSCALFRPDIFKALVLMSHPWKAIPNPPFATARQRDPSGHDSSGIVGTDVTSELAALDPPRKHYKWYHSSAPAAQDMLSAPQGLKAFLRGYFHVKSADYSRNDPQPLKAWTAQELAKMPEYYIMPRDLTMPQTVASMMATEDASKTLRWLPEPDLDVYVQEWGRTGFQGGLNWYRAQTDARQSADVLLFTGKTIEVPCKFVSGRQDWGNYQQPGAIEKMGDVCTDFRGVKFVEGAGHWPQQEQPAAVAEEILEFVKGL</sequence>
<dbReference type="PRINTS" id="PR00111">
    <property type="entry name" value="ABHYDROLASE"/>
</dbReference>
<gene>
    <name evidence="4" type="ORF">PV09_07920</name>
</gene>
<evidence type="ECO:0000256" key="1">
    <source>
        <dbReference type="ARBA" id="ARBA00022801"/>
    </source>
</evidence>
<evidence type="ECO:0000313" key="5">
    <source>
        <dbReference type="Proteomes" id="UP000053259"/>
    </source>
</evidence>
<dbReference type="HOGENOM" id="CLU_020336_7_4_1"/>
<dbReference type="GO" id="GO:0016787">
    <property type="term" value="F:hydrolase activity"/>
    <property type="evidence" value="ECO:0007669"/>
    <property type="project" value="UniProtKB-KW"/>
</dbReference>
<dbReference type="AlphaFoldDB" id="A0A0D1XEG6"/>
<dbReference type="InterPro" id="IPR029058">
    <property type="entry name" value="AB_hydrolase_fold"/>
</dbReference>
<comment type="similarity">
    <text evidence="2">Belongs to the AB hydrolase superfamily. Epoxide hydrolase family.</text>
</comment>
<reference evidence="4 5" key="1">
    <citation type="submission" date="2015-01" db="EMBL/GenBank/DDBJ databases">
        <title>The Genome Sequence of Ochroconis gallopava CBS43764.</title>
        <authorList>
            <consortium name="The Broad Institute Genomics Platform"/>
            <person name="Cuomo C."/>
            <person name="de Hoog S."/>
            <person name="Gorbushina A."/>
            <person name="Stielow B."/>
            <person name="Teixiera M."/>
            <person name="Abouelleil A."/>
            <person name="Chapman S.B."/>
            <person name="Priest M."/>
            <person name="Young S.K."/>
            <person name="Wortman J."/>
            <person name="Nusbaum C."/>
            <person name="Birren B."/>
        </authorList>
    </citation>
    <scope>NUCLEOTIDE SEQUENCE [LARGE SCALE GENOMIC DNA]</scope>
    <source>
        <strain evidence="4 5">CBS 43764</strain>
    </source>
</reference>
<feature type="domain" description="AB hydrolase-1" evidence="3">
    <location>
        <begin position="127"/>
        <end position="253"/>
    </location>
</feature>
<dbReference type="VEuPathDB" id="FungiDB:PV09_07920"/>
<dbReference type="InterPro" id="IPR000073">
    <property type="entry name" value="AB_hydrolase_1"/>
</dbReference>
<organism evidence="4 5">
    <name type="scientific">Verruconis gallopava</name>
    <dbReference type="NCBI Taxonomy" id="253628"/>
    <lineage>
        <taxon>Eukaryota</taxon>
        <taxon>Fungi</taxon>
        <taxon>Dikarya</taxon>
        <taxon>Ascomycota</taxon>
        <taxon>Pezizomycotina</taxon>
        <taxon>Dothideomycetes</taxon>
        <taxon>Pleosporomycetidae</taxon>
        <taxon>Venturiales</taxon>
        <taxon>Sympoventuriaceae</taxon>
        <taxon>Verruconis</taxon>
    </lineage>
</organism>
<dbReference type="Proteomes" id="UP000053259">
    <property type="component" value="Unassembled WGS sequence"/>
</dbReference>
<dbReference type="Gene3D" id="3.40.50.1820">
    <property type="entry name" value="alpha/beta hydrolase"/>
    <property type="match status" value="1"/>
</dbReference>
<keyword evidence="1" id="KW-0378">Hydrolase</keyword>
<evidence type="ECO:0000259" key="3">
    <source>
        <dbReference type="Pfam" id="PF00561"/>
    </source>
</evidence>
<dbReference type="InParanoid" id="A0A0D1XEG6"/>
<dbReference type="STRING" id="253628.A0A0D1XEG6"/>
<dbReference type="SUPFAM" id="SSF53474">
    <property type="entry name" value="alpha/beta-Hydrolases"/>
    <property type="match status" value="1"/>
</dbReference>
<dbReference type="PANTHER" id="PTHR43329">
    <property type="entry name" value="EPOXIDE HYDROLASE"/>
    <property type="match status" value="1"/>
</dbReference>
<dbReference type="GeneID" id="27315893"/>
<dbReference type="Pfam" id="PF00561">
    <property type="entry name" value="Abhydrolase_1"/>
    <property type="match status" value="1"/>
</dbReference>
<name>A0A0D1XEG6_9PEZI</name>
<dbReference type="InterPro" id="IPR000639">
    <property type="entry name" value="Epox_hydrolase-like"/>
</dbReference>
<keyword evidence="5" id="KW-1185">Reference proteome</keyword>
<proteinExistence type="inferred from homology"/>
<dbReference type="OrthoDB" id="408373at2759"/>
<dbReference type="RefSeq" id="XP_016210435.1">
    <property type="nucleotide sequence ID" value="XM_016361753.1"/>
</dbReference>
<evidence type="ECO:0000313" key="4">
    <source>
        <dbReference type="EMBL" id="KIW00566.1"/>
    </source>
</evidence>
<dbReference type="PRINTS" id="PR00412">
    <property type="entry name" value="EPOXHYDRLASE"/>
</dbReference>